<feature type="transmembrane region" description="Helical" evidence="1">
    <location>
        <begin position="361"/>
        <end position="385"/>
    </location>
</feature>
<feature type="transmembrane region" description="Helical" evidence="1">
    <location>
        <begin position="300"/>
        <end position="323"/>
    </location>
</feature>
<keyword evidence="1" id="KW-1133">Transmembrane helix</keyword>
<feature type="transmembrane region" description="Helical" evidence="1">
    <location>
        <begin position="89"/>
        <end position="108"/>
    </location>
</feature>
<keyword evidence="1" id="KW-0812">Transmembrane</keyword>
<evidence type="ECO:0000313" key="3">
    <source>
        <dbReference type="Proteomes" id="UP000034349"/>
    </source>
</evidence>
<protein>
    <recommendedName>
        <fullName evidence="4">DUF2029 domain-containing protein</fullName>
    </recommendedName>
</protein>
<dbReference type="AlphaFoldDB" id="A0A0G0C0L0"/>
<keyword evidence="1" id="KW-0472">Membrane</keyword>
<comment type="caution">
    <text evidence="2">The sequence shown here is derived from an EMBL/GenBank/DDBJ whole genome shotgun (WGS) entry which is preliminary data.</text>
</comment>
<reference evidence="2 3" key="1">
    <citation type="journal article" date="2015" name="Nature">
        <title>rRNA introns, odd ribosomes, and small enigmatic genomes across a large radiation of phyla.</title>
        <authorList>
            <person name="Brown C.T."/>
            <person name="Hug L.A."/>
            <person name="Thomas B.C."/>
            <person name="Sharon I."/>
            <person name="Castelle C.J."/>
            <person name="Singh A."/>
            <person name="Wilkins M.J."/>
            <person name="Williams K.H."/>
            <person name="Banfield J.F."/>
        </authorList>
    </citation>
    <scope>NUCLEOTIDE SEQUENCE [LARGE SCALE GENOMIC DNA]</scope>
</reference>
<proteinExistence type="predicted"/>
<feature type="transmembrane region" description="Helical" evidence="1">
    <location>
        <begin position="114"/>
        <end position="136"/>
    </location>
</feature>
<accession>A0A0G0C0L0</accession>
<dbReference type="EMBL" id="LBOK01000012">
    <property type="protein sequence ID" value="KKP36777.1"/>
    <property type="molecule type" value="Genomic_DNA"/>
</dbReference>
<gene>
    <name evidence="2" type="ORF">UR23_C0012G0003</name>
</gene>
<dbReference type="Proteomes" id="UP000034349">
    <property type="component" value="Unassembled WGS sequence"/>
</dbReference>
<sequence>MVSLLKKITMKQLNNVTMLKLDMYFIVFLLLLLTLYFIDKKKISLPFKYSLIIGLLIRLSITLIFYKSSSEDLTSFLDAGKVILEKQSAYPTLYFPFFSYLGALAVFLKSFFPPLIFLKLIFTFFDLGNLILVYFLSKKNLNLVLLYALNPITIISSNIHGQFDVIPLFFLLLAIYLFSKHKEISSMTAISFAIFTKTWPALFIIPILKKLKNKFLVAFIIVIPLISVLFHSLFFETPILEIISPIKNYRGVYGYWGIGNILILLWPKIDGSILQILRRIFFIALFIFSFYPNNKNIVKNILIIILFFFIFTLTFGSQWLTWLVPFVILVRPKNWIFFFVTATIYLISAFTKNVYLLPANIIAIFNVSETVFGFSAWLFIISIFYEQRNNK</sequence>
<feature type="transmembrane region" description="Helical" evidence="1">
    <location>
        <begin position="50"/>
        <end position="68"/>
    </location>
</feature>
<feature type="transmembrane region" description="Helical" evidence="1">
    <location>
        <begin position="335"/>
        <end position="355"/>
    </location>
</feature>
<feature type="transmembrane region" description="Helical" evidence="1">
    <location>
        <begin position="157"/>
        <end position="178"/>
    </location>
</feature>
<feature type="transmembrane region" description="Helical" evidence="1">
    <location>
        <begin position="215"/>
        <end position="233"/>
    </location>
</feature>
<feature type="transmembrane region" description="Helical" evidence="1">
    <location>
        <begin position="184"/>
        <end position="208"/>
    </location>
</feature>
<name>A0A0G0C0L0_9BACT</name>
<organism evidence="2 3">
    <name type="scientific">Candidatus Roizmanbacteria bacterium GW2011_GWA2_32_13</name>
    <dbReference type="NCBI Taxonomy" id="1618475"/>
    <lineage>
        <taxon>Bacteria</taxon>
        <taxon>Candidatus Roizmaniibacteriota</taxon>
    </lineage>
</organism>
<evidence type="ECO:0000256" key="1">
    <source>
        <dbReference type="SAM" id="Phobius"/>
    </source>
</evidence>
<feature type="transmembrane region" description="Helical" evidence="1">
    <location>
        <begin position="21"/>
        <end position="38"/>
    </location>
</feature>
<feature type="transmembrane region" description="Helical" evidence="1">
    <location>
        <begin position="276"/>
        <end position="294"/>
    </location>
</feature>
<feature type="transmembrane region" description="Helical" evidence="1">
    <location>
        <begin position="253"/>
        <end position="269"/>
    </location>
</feature>
<evidence type="ECO:0008006" key="4">
    <source>
        <dbReference type="Google" id="ProtNLM"/>
    </source>
</evidence>
<evidence type="ECO:0000313" key="2">
    <source>
        <dbReference type="EMBL" id="KKP36777.1"/>
    </source>
</evidence>